<accession>A0A7G9QM51</accession>
<dbReference type="Gene3D" id="2.60.420.10">
    <property type="entry name" value="Maltose phosphorylase, domain 3"/>
    <property type="match status" value="1"/>
</dbReference>
<dbReference type="PANTHER" id="PTHR34987">
    <property type="entry name" value="C, PUTATIVE (AFU_ORTHOLOGUE AFUA_3G02880)-RELATED"/>
    <property type="match status" value="1"/>
</dbReference>
<feature type="domain" description="Alpha-rhamnosidase-like N-terminal" evidence="2">
    <location>
        <begin position="66"/>
        <end position="268"/>
    </location>
</feature>
<dbReference type="SUPFAM" id="SSF48208">
    <property type="entry name" value="Six-hairpin glycosidases"/>
    <property type="match status" value="1"/>
</dbReference>
<dbReference type="InterPro" id="IPR008928">
    <property type="entry name" value="6-hairpin_glycosidase_sf"/>
</dbReference>
<proteinExistence type="predicted"/>
<dbReference type="Gene3D" id="1.50.10.10">
    <property type="match status" value="1"/>
</dbReference>
<dbReference type="Pfam" id="PF21209">
    <property type="entry name" value="Bac_rhamnosid-like_N"/>
    <property type="match status" value="1"/>
</dbReference>
<dbReference type="InterPro" id="IPR012341">
    <property type="entry name" value="6hp_glycosidase-like_sf"/>
</dbReference>
<dbReference type="InterPro" id="IPR048932">
    <property type="entry name" value="Rhamnosid-like_N_bacteroidetes"/>
</dbReference>
<keyword evidence="4" id="KW-1185">Reference proteome</keyword>
<evidence type="ECO:0000259" key="1">
    <source>
        <dbReference type="Pfam" id="PF17389"/>
    </source>
</evidence>
<dbReference type="PANTHER" id="PTHR34987:SF6">
    <property type="entry name" value="ALPHA-L-RHAMNOSIDASE SIX-HAIRPIN GLYCOSIDASE DOMAIN-CONTAINING PROTEIN"/>
    <property type="match status" value="1"/>
</dbReference>
<protein>
    <submittedName>
        <fullName evidence="3">Alpha-rhamnosidase</fullName>
    </submittedName>
</protein>
<feature type="domain" description="Alpha-L-rhamnosidase six-hairpin glycosidase" evidence="1">
    <location>
        <begin position="291"/>
        <end position="624"/>
    </location>
</feature>
<evidence type="ECO:0000313" key="3">
    <source>
        <dbReference type="EMBL" id="QNN44426.1"/>
    </source>
</evidence>
<organism evidence="3 4">
    <name type="scientific">Pedobacter roseus</name>
    <dbReference type="NCBI Taxonomy" id="336820"/>
    <lineage>
        <taxon>Bacteria</taxon>
        <taxon>Pseudomonadati</taxon>
        <taxon>Bacteroidota</taxon>
        <taxon>Sphingobacteriia</taxon>
        <taxon>Sphingobacteriales</taxon>
        <taxon>Sphingobacteriaceae</taxon>
        <taxon>Pedobacter</taxon>
    </lineage>
</organism>
<dbReference type="AlphaFoldDB" id="A0A7G9QM51"/>
<dbReference type="InterPro" id="IPR035396">
    <property type="entry name" value="Bac_rhamnosid6H"/>
</dbReference>
<sequence>MKTLKKLILLIIFSGSVVQLFAQKASWIWYPGDFDIYMSNVMQNRRTERGSFFPVFWKMDSHYVLVDFHKEFNLTQPEEVKLFVEGTYNVKIDGQAISGFPKSIQIPAGKHKLSLKVYNQAHVPAIFVQGKTVVSDETWLTTFEDKEWIDASGKTSDKSGTTFVSAGSWNLNDPNQLPSQFKLPVVAQSAVKSEKINNGAISDFGKETFGFIKVHGLKGKGSLNIYYGESKEEALSTEKCETLDYLDIDLAQKKDSIMPLSKAFRYVNFQPGNGVSADSVSMLYEYAPVTERGSFKSSDAELNKIYDVAKYTFHLNTREFFIDGIKRDRWVWSGDAYQSYLMNYYSFFDAPTVKRTLLAQRGKDPVTAHINTIMDYSFYWFLGIYDYYKFTGDKKFVQDVYPRMQSLMTYIDGRKNKNGLLEWMPGDWIFIDWADKLSKDGEVSFEQLLYARSLETMALCAKLANDTEGAAKYDQQAKELKAKIFELYWNQQKNALVHSRIDDKQTDNVTRYANMFGIFFDYFSPEQKLAVKANVLLNDKVAKITTPYMRFYELEALCAMGEQPYVLKEMKNYWGGMLKLGATSFWEEYNPDKKGTEHLAMYGRPFGKSLCHAWGASPIYLLGKYYLGVQPATPGYETYTIEPNLGGLVWMEGKVPTANGDIAVYCSKKEIRVSSATGIGKLRFKSKSKPVVKGAAIKELSKGVFEVMIEKGREYEVRYTN</sequence>
<evidence type="ECO:0000313" key="4">
    <source>
        <dbReference type="Proteomes" id="UP000515806"/>
    </source>
</evidence>
<dbReference type="GO" id="GO:0005975">
    <property type="term" value="P:carbohydrate metabolic process"/>
    <property type="evidence" value="ECO:0007669"/>
    <property type="project" value="InterPro"/>
</dbReference>
<gene>
    <name evidence="3" type="ORF">H9L23_10270</name>
</gene>
<dbReference type="EMBL" id="CP060723">
    <property type="protein sequence ID" value="QNN44426.1"/>
    <property type="molecule type" value="Genomic_DNA"/>
</dbReference>
<dbReference type="Pfam" id="PF17389">
    <property type="entry name" value="Bac_rhamnosid6H"/>
    <property type="match status" value="1"/>
</dbReference>
<reference evidence="3 4" key="1">
    <citation type="submission" date="2020-08" db="EMBL/GenBank/DDBJ databases">
        <title>Genome sequence of Pedobacter roseus KACC 11594T.</title>
        <authorList>
            <person name="Hyun D.-W."/>
            <person name="Bae J.-W."/>
        </authorList>
    </citation>
    <scope>NUCLEOTIDE SEQUENCE [LARGE SCALE GENOMIC DNA]</scope>
    <source>
        <strain evidence="3 4">KACC 11594</strain>
    </source>
</reference>
<dbReference type="Proteomes" id="UP000515806">
    <property type="component" value="Chromosome"/>
</dbReference>
<name>A0A7G9QM51_9SPHI</name>
<evidence type="ECO:0000259" key="2">
    <source>
        <dbReference type="Pfam" id="PF21209"/>
    </source>
</evidence>
<dbReference type="RefSeq" id="WP_187594869.1">
    <property type="nucleotide sequence ID" value="NZ_CP060723.1"/>
</dbReference>
<dbReference type="Gene3D" id="2.60.120.260">
    <property type="entry name" value="Galactose-binding domain-like"/>
    <property type="match status" value="2"/>
</dbReference>
<dbReference type="KEGG" id="proe:H9L23_10270"/>